<reference evidence="1" key="1">
    <citation type="submission" date="2022-07" db="EMBL/GenBank/DDBJ databases">
        <title>Genome Sequence of Lecanicillium saksenae.</title>
        <authorList>
            <person name="Buettner E."/>
        </authorList>
    </citation>
    <scope>NUCLEOTIDE SEQUENCE</scope>
    <source>
        <strain evidence="1">VT-O1</strain>
    </source>
</reference>
<accession>A0ACC1QRD7</accession>
<name>A0ACC1QRD7_9HYPO</name>
<comment type="caution">
    <text evidence="1">The sequence shown here is derived from an EMBL/GenBank/DDBJ whole genome shotgun (WGS) entry which is preliminary data.</text>
</comment>
<sequence>MTVVGATELREGSKPGDAETATMHKFSSGGGFSNIMKTPDYQKDAVATYLSKHNPGYKSYETDDNGKIPKDTDGIYNRAGRGYLDVSANGLNGVVVLDGKEYHSGGTSMSALITRIINERISNGKKGPLDFLNPALYQNPGTFNDITSGDQHMGGPAGDDGPSFCHNNGFSAVEGWGPVSGLGTPDYGKMLKVLGQL</sequence>
<dbReference type="EMBL" id="JANAKD010001058">
    <property type="protein sequence ID" value="KAJ3483995.1"/>
    <property type="molecule type" value="Genomic_DNA"/>
</dbReference>
<organism evidence="1 2">
    <name type="scientific">Lecanicillium saksenae</name>
    <dbReference type="NCBI Taxonomy" id="468837"/>
    <lineage>
        <taxon>Eukaryota</taxon>
        <taxon>Fungi</taxon>
        <taxon>Dikarya</taxon>
        <taxon>Ascomycota</taxon>
        <taxon>Pezizomycotina</taxon>
        <taxon>Sordariomycetes</taxon>
        <taxon>Hypocreomycetidae</taxon>
        <taxon>Hypocreales</taxon>
        <taxon>Cordycipitaceae</taxon>
        <taxon>Lecanicillium</taxon>
    </lineage>
</organism>
<gene>
    <name evidence="1" type="ORF">NLG97_g7165</name>
</gene>
<keyword evidence="2" id="KW-1185">Reference proteome</keyword>
<evidence type="ECO:0000313" key="2">
    <source>
        <dbReference type="Proteomes" id="UP001148737"/>
    </source>
</evidence>
<protein>
    <submittedName>
        <fullName evidence="1">Uncharacterized protein</fullName>
    </submittedName>
</protein>
<dbReference type="Proteomes" id="UP001148737">
    <property type="component" value="Unassembled WGS sequence"/>
</dbReference>
<proteinExistence type="predicted"/>
<evidence type="ECO:0000313" key="1">
    <source>
        <dbReference type="EMBL" id="KAJ3483995.1"/>
    </source>
</evidence>